<dbReference type="PANTHER" id="PTHR14413:SF16">
    <property type="entry name" value="LARGE RIBOSOMAL SUBUNIT PROTEIN BL17M"/>
    <property type="match status" value="1"/>
</dbReference>
<dbReference type="GO" id="GO:0006412">
    <property type="term" value="P:translation"/>
    <property type="evidence" value="ECO:0007669"/>
    <property type="project" value="UniProtKB-UniRule"/>
</dbReference>
<protein>
    <recommendedName>
        <fullName evidence="4">Large ribosomal subunit protein bL17</fullName>
    </recommendedName>
</protein>
<dbReference type="AlphaFoldDB" id="A0A1F5CBU6"/>
<evidence type="ECO:0000256" key="2">
    <source>
        <dbReference type="ARBA" id="ARBA00022980"/>
    </source>
</evidence>
<dbReference type="Gene3D" id="3.90.1030.10">
    <property type="entry name" value="Ribosomal protein L17"/>
    <property type="match status" value="1"/>
</dbReference>
<keyword evidence="2 4" id="KW-0689">Ribosomal protein</keyword>
<comment type="caution">
    <text evidence="6">The sequence shown here is derived from an EMBL/GenBank/DDBJ whole genome shotgun (WGS) entry which is preliminary data.</text>
</comment>
<accession>A0A1F5CBU6</accession>
<evidence type="ECO:0000256" key="5">
    <source>
        <dbReference type="RuleBase" id="RU000660"/>
    </source>
</evidence>
<dbReference type="InterPro" id="IPR036373">
    <property type="entry name" value="Ribosomal_bL17_sf"/>
</dbReference>
<reference evidence="6 7" key="1">
    <citation type="journal article" date="2016" name="Nat. Commun.">
        <title>Thousands of microbial genomes shed light on interconnected biogeochemical processes in an aquifer system.</title>
        <authorList>
            <person name="Anantharaman K."/>
            <person name="Brown C.T."/>
            <person name="Hug L.A."/>
            <person name="Sharon I."/>
            <person name="Castelle C.J."/>
            <person name="Probst A.J."/>
            <person name="Thomas B.C."/>
            <person name="Singh A."/>
            <person name="Wilkins M.J."/>
            <person name="Karaoz U."/>
            <person name="Brodie E.L."/>
            <person name="Williams K.H."/>
            <person name="Hubbard S.S."/>
            <person name="Banfield J.F."/>
        </authorList>
    </citation>
    <scope>NUCLEOTIDE SEQUENCE [LARGE SCALE GENOMIC DNA]</scope>
</reference>
<evidence type="ECO:0000313" key="6">
    <source>
        <dbReference type="EMBL" id="OGD40325.1"/>
    </source>
</evidence>
<evidence type="ECO:0000313" key="7">
    <source>
        <dbReference type="Proteomes" id="UP000177197"/>
    </source>
</evidence>
<dbReference type="Pfam" id="PF01196">
    <property type="entry name" value="Ribosomal_L17"/>
    <property type="match status" value="1"/>
</dbReference>
<dbReference type="GO" id="GO:0003735">
    <property type="term" value="F:structural constituent of ribosome"/>
    <property type="evidence" value="ECO:0007669"/>
    <property type="project" value="InterPro"/>
</dbReference>
<comment type="similarity">
    <text evidence="1 4 5">Belongs to the bacterial ribosomal protein bL17 family.</text>
</comment>
<keyword evidence="3 4" id="KW-0687">Ribonucleoprotein</keyword>
<dbReference type="InterPro" id="IPR000456">
    <property type="entry name" value="Ribosomal_bL17"/>
</dbReference>
<name>A0A1F5CBU6_9BACT</name>
<dbReference type="Proteomes" id="UP000177197">
    <property type="component" value="Unassembled WGS sequence"/>
</dbReference>
<evidence type="ECO:0000256" key="1">
    <source>
        <dbReference type="ARBA" id="ARBA00008777"/>
    </source>
</evidence>
<dbReference type="EMBL" id="MEYV01000010">
    <property type="protein sequence ID" value="OGD40325.1"/>
    <property type="molecule type" value="Genomic_DNA"/>
</dbReference>
<evidence type="ECO:0000256" key="4">
    <source>
        <dbReference type="HAMAP-Rule" id="MF_01368"/>
    </source>
</evidence>
<dbReference type="PROSITE" id="PS01167">
    <property type="entry name" value="RIBOSOMAL_L17"/>
    <property type="match status" value="1"/>
</dbReference>
<sequence length="116" mass="13650">MEHHKKFRKFGRTADYRKAFVWNLTRSLLLHGRIKTTATRAKEIRSFAEKMITRAKRDTLANRRLMLEKFDAKTVKKLFSEIAPLYKERPGGYTRILKWGNRKNDAAAVSIIELVK</sequence>
<evidence type="ECO:0000256" key="3">
    <source>
        <dbReference type="ARBA" id="ARBA00023274"/>
    </source>
</evidence>
<dbReference type="PANTHER" id="PTHR14413">
    <property type="entry name" value="RIBOSOMAL PROTEIN L17"/>
    <property type="match status" value="1"/>
</dbReference>
<dbReference type="InterPro" id="IPR047859">
    <property type="entry name" value="Ribosomal_bL17_CS"/>
</dbReference>
<gene>
    <name evidence="4" type="primary">rplQ</name>
    <name evidence="6" type="ORF">A3I30_03470</name>
</gene>
<organism evidence="6 7">
    <name type="scientific">Candidatus Azambacteria bacterium RIFCSPLOWO2_02_FULL_44_14</name>
    <dbReference type="NCBI Taxonomy" id="1797306"/>
    <lineage>
        <taxon>Bacteria</taxon>
        <taxon>Candidatus Azamiibacteriota</taxon>
    </lineage>
</organism>
<dbReference type="GO" id="GO:0022625">
    <property type="term" value="C:cytosolic large ribosomal subunit"/>
    <property type="evidence" value="ECO:0007669"/>
    <property type="project" value="TreeGrafter"/>
</dbReference>
<dbReference type="SUPFAM" id="SSF64263">
    <property type="entry name" value="Prokaryotic ribosomal protein L17"/>
    <property type="match status" value="1"/>
</dbReference>
<dbReference type="NCBIfam" id="TIGR00059">
    <property type="entry name" value="L17"/>
    <property type="match status" value="1"/>
</dbReference>
<proteinExistence type="inferred from homology"/>
<dbReference type="HAMAP" id="MF_01368">
    <property type="entry name" value="Ribosomal_bL17"/>
    <property type="match status" value="1"/>
</dbReference>
<comment type="subunit">
    <text evidence="4">Part of the 50S ribosomal subunit. Contacts protein L32.</text>
</comment>